<name>A0A6S7BPV2_9BURK</name>
<keyword evidence="3" id="KW-1185">Reference proteome</keyword>
<sequence length="209" mass="23265">MAPDSVHWTSVPSWSRRAARHLHLFPATGICGNSGSRPNPRRRVRTKQPVSHIRVSSCKSTGRAGSTMTSGSNWIRQDNRLKTARSPVRYPTTSPKSARELFLPDGGRTPTESKKSTSTICATGRRRPPSLHFPRGRGPGWVSTMPVSWKQLSDRPRKQGENISVFKRRTHARTTSQIGSRVLASAARRHAAPCRRSSLARLSGRWRGQ</sequence>
<accession>A0A6S7BPV2</accession>
<reference evidence="2 3" key="1">
    <citation type="submission" date="2020-04" db="EMBL/GenBank/DDBJ databases">
        <authorList>
            <person name="De Canck E."/>
        </authorList>
    </citation>
    <scope>NUCLEOTIDE SEQUENCE [LARGE SCALE GENOMIC DNA]</scope>
    <source>
        <strain evidence="2 3">LMG 28138</strain>
    </source>
</reference>
<dbReference type="Proteomes" id="UP000494115">
    <property type="component" value="Unassembled WGS sequence"/>
</dbReference>
<evidence type="ECO:0000313" key="2">
    <source>
        <dbReference type="EMBL" id="CAB3807009.1"/>
    </source>
</evidence>
<gene>
    <name evidence="2" type="ORF">LMG28138_05875</name>
</gene>
<dbReference type="EMBL" id="CADIKM010000093">
    <property type="protein sequence ID" value="CAB3807009.1"/>
    <property type="molecule type" value="Genomic_DNA"/>
</dbReference>
<evidence type="ECO:0000256" key="1">
    <source>
        <dbReference type="SAM" id="MobiDB-lite"/>
    </source>
</evidence>
<protein>
    <submittedName>
        <fullName evidence="2">Uncharacterized protein</fullName>
    </submittedName>
</protein>
<proteinExistence type="predicted"/>
<feature type="region of interest" description="Disordered" evidence="1">
    <location>
        <begin position="86"/>
        <end position="139"/>
    </location>
</feature>
<feature type="region of interest" description="Disordered" evidence="1">
    <location>
        <begin position="189"/>
        <end position="209"/>
    </location>
</feature>
<evidence type="ECO:0000313" key="3">
    <source>
        <dbReference type="Proteomes" id="UP000494115"/>
    </source>
</evidence>
<organism evidence="2 3">
    <name type="scientific">Pararobbsia alpina</name>
    <dbReference type="NCBI Taxonomy" id="621374"/>
    <lineage>
        <taxon>Bacteria</taxon>
        <taxon>Pseudomonadati</taxon>
        <taxon>Pseudomonadota</taxon>
        <taxon>Betaproteobacteria</taxon>
        <taxon>Burkholderiales</taxon>
        <taxon>Burkholderiaceae</taxon>
        <taxon>Pararobbsia</taxon>
    </lineage>
</organism>
<dbReference type="AlphaFoldDB" id="A0A6S7BPV2"/>